<organism evidence="19 20">
    <name type="scientific">Stentor coeruleus</name>
    <dbReference type="NCBI Taxonomy" id="5963"/>
    <lineage>
        <taxon>Eukaryota</taxon>
        <taxon>Sar</taxon>
        <taxon>Alveolata</taxon>
        <taxon>Ciliophora</taxon>
        <taxon>Postciliodesmatophora</taxon>
        <taxon>Heterotrichea</taxon>
        <taxon>Heterotrichida</taxon>
        <taxon>Stentoridae</taxon>
        <taxon>Stentor</taxon>
    </lineage>
</organism>
<dbReference type="InterPro" id="IPR006068">
    <property type="entry name" value="ATPase_P-typ_cation-transptr_C"/>
</dbReference>
<dbReference type="SUPFAM" id="SSF81660">
    <property type="entry name" value="Metal cation-transporting ATPase, ATP-binding domain N"/>
    <property type="match status" value="1"/>
</dbReference>
<keyword evidence="14 17" id="KW-0406">Ion transport</keyword>
<comment type="caution">
    <text evidence="19">The sequence shown here is derived from an EMBL/GenBank/DDBJ whole genome shotgun (WGS) entry which is preliminary data.</text>
</comment>
<evidence type="ECO:0000256" key="13">
    <source>
        <dbReference type="ARBA" id="ARBA00023008"/>
    </source>
</evidence>
<dbReference type="InterPro" id="IPR036412">
    <property type="entry name" value="HAD-like_sf"/>
</dbReference>
<keyword evidence="13" id="KW-0186">Copper</keyword>
<evidence type="ECO:0000256" key="6">
    <source>
        <dbReference type="ARBA" id="ARBA00022741"/>
    </source>
</evidence>
<dbReference type="SFLD" id="SFLDS00003">
    <property type="entry name" value="Haloacid_Dehalogenase"/>
    <property type="match status" value="1"/>
</dbReference>
<feature type="transmembrane region" description="Helical" evidence="17">
    <location>
        <begin position="767"/>
        <end position="789"/>
    </location>
</feature>
<comment type="function">
    <text evidence="17">Catalyzes the hydrolysis of ATP coupled with the transport of calcium.</text>
</comment>
<keyword evidence="11" id="KW-1278">Translocase</keyword>
<dbReference type="InterPro" id="IPR008250">
    <property type="entry name" value="ATPase_P-typ_transduc_dom_A_sf"/>
</dbReference>
<dbReference type="PANTHER" id="PTHR24093:SF369">
    <property type="entry name" value="CALCIUM-TRANSPORTING ATPASE"/>
    <property type="match status" value="1"/>
</dbReference>
<dbReference type="SMART" id="SM00831">
    <property type="entry name" value="Cation_ATPase_N"/>
    <property type="match status" value="1"/>
</dbReference>
<dbReference type="InterPro" id="IPR044492">
    <property type="entry name" value="P_typ_ATPase_HD_dom"/>
</dbReference>
<dbReference type="AlphaFoldDB" id="A0A1R2BE37"/>
<evidence type="ECO:0000256" key="11">
    <source>
        <dbReference type="ARBA" id="ARBA00022967"/>
    </source>
</evidence>
<feature type="transmembrane region" description="Helical" evidence="17">
    <location>
        <begin position="944"/>
        <end position="966"/>
    </location>
</feature>
<dbReference type="Pfam" id="PF13246">
    <property type="entry name" value="Cation_ATPase"/>
    <property type="match status" value="1"/>
</dbReference>
<dbReference type="Gene3D" id="3.40.50.1000">
    <property type="entry name" value="HAD superfamily/HAD-like"/>
    <property type="match status" value="1"/>
</dbReference>
<dbReference type="GO" id="GO:0006825">
    <property type="term" value="P:copper ion transport"/>
    <property type="evidence" value="ECO:0007669"/>
    <property type="project" value="UniProtKB-KW"/>
</dbReference>
<keyword evidence="6 17" id="KW-0547">Nucleotide-binding</keyword>
<dbReference type="Gene3D" id="3.40.1110.10">
    <property type="entry name" value="Calcium-transporting ATPase, cytoplasmic domain N"/>
    <property type="match status" value="1"/>
</dbReference>
<evidence type="ECO:0000256" key="8">
    <source>
        <dbReference type="ARBA" id="ARBA00022837"/>
    </source>
</evidence>
<protein>
    <recommendedName>
        <fullName evidence="17">Calcium-transporting ATPase</fullName>
        <ecNumber evidence="17">7.2.2.10</ecNumber>
    </recommendedName>
</protein>
<feature type="transmembrane region" description="Helical" evidence="17">
    <location>
        <begin position="326"/>
        <end position="351"/>
    </location>
</feature>
<evidence type="ECO:0000256" key="14">
    <source>
        <dbReference type="ARBA" id="ARBA00023065"/>
    </source>
</evidence>
<dbReference type="InterPro" id="IPR059000">
    <property type="entry name" value="ATPase_P-type_domA"/>
</dbReference>
<keyword evidence="10" id="KW-0460">Magnesium</keyword>
<dbReference type="GO" id="GO:0005388">
    <property type="term" value="F:P-type calcium transporter activity"/>
    <property type="evidence" value="ECO:0007669"/>
    <property type="project" value="UniProtKB-EC"/>
</dbReference>
<dbReference type="PRINTS" id="PR00119">
    <property type="entry name" value="CATATPASE"/>
</dbReference>
<feature type="transmembrane region" description="Helical" evidence="17">
    <location>
        <begin position="127"/>
        <end position="151"/>
    </location>
</feature>
<dbReference type="SUPFAM" id="SSF56784">
    <property type="entry name" value="HAD-like"/>
    <property type="match status" value="1"/>
</dbReference>
<dbReference type="InterPro" id="IPR001757">
    <property type="entry name" value="P_typ_ATPase"/>
</dbReference>
<dbReference type="PANTHER" id="PTHR24093">
    <property type="entry name" value="CATION TRANSPORTING ATPASE"/>
    <property type="match status" value="1"/>
</dbReference>
<keyword evidence="2 17" id="KW-0813">Transport</keyword>
<keyword evidence="12 17" id="KW-1133">Transmembrane helix</keyword>
<keyword evidence="4 17" id="KW-0812">Transmembrane</keyword>
<dbReference type="SFLD" id="SFLDG00002">
    <property type="entry name" value="C1.7:_P-type_atpase_like"/>
    <property type="match status" value="1"/>
</dbReference>
<dbReference type="SUPFAM" id="SSF81653">
    <property type="entry name" value="Calcium ATPase, transduction domain A"/>
    <property type="match status" value="1"/>
</dbReference>
<dbReference type="Proteomes" id="UP000187209">
    <property type="component" value="Unassembled WGS sequence"/>
</dbReference>
<dbReference type="SFLD" id="SFLDF00027">
    <property type="entry name" value="p-type_atpase"/>
    <property type="match status" value="1"/>
</dbReference>
<feature type="transmembrane region" description="Helical" evidence="17">
    <location>
        <begin position="103"/>
        <end position="121"/>
    </location>
</feature>
<evidence type="ECO:0000256" key="2">
    <source>
        <dbReference type="ARBA" id="ARBA00022448"/>
    </source>
</evidence>
<evidence type="ECO:0000256" key="9">
    <source>
        <dbReference type="ARBA" id="ARBA00022840"/>
    </source>
</evidence>
<dbReference type="Pfam" id="PF00689">
    <property type="entry name" value="Cation_ATPase_C"/>
    <property type="match status" value="1"/>
</dbReference>
<dbReference type="FunFam" id="3.40.50.1000:FF:000144">
    <property type="entry name" value="copper-transporting ATPase 1 isoform X2"/>
    <property type="match status" value="1"/>
</dbReference>
<keyword evidence="8 17" id="KW-0106">Calcium</keyword>
<dbReference type="Pfam" id="PF00690">
    <property type="entry name" value="Cation_ATPase_N"/>
    <property type="match status" value="1"/>
</dbReference>
<dbReference type="GO" id="GO:0012505">
    <property type="term" value="C:endomembrane system"/>
    <property type="evidence" value="ECO:0007669"/>
    <property type="project" value="UniProtKB-SubCell"/>
</dbReference>
<evidence type="ECO:0000256" key="4">
    <source>
        <dbReference type="ARBA" id="ARBA00022692"/>
    </source>
</evidence>
<evidence type="ECO:0000313" key="20">
    <source>
        <dbReference type="Proteomes" id="UP000187209"/>
    </source>
</evidence>
<evidence type="ECO:0000256" key="15">
    <source>
        <dbReference type="ARBA" id="ARBA00023136"/>
    </source>
</evidence>
<keyword evidence="3 17" id="KW-0109">Calcium transport</keyword>
<dbReference type="OrthoDB" id="3352408at2759"/>
<evidence type="ECO:0000256" key="17">
    <source>
        <dbReference type="RuleBase" id="RU361146"/>
    </source>
</evidence>
<dbReference type="SUPFAM" id="SSF81665">
    <property type="entry name" value="Calcium ATPase, transmembrane domain M"/>
    <property type="match status" value="1"/>
</dbReference>
<evidence type="ECO:0000259" key="18">
    <source>
        <dbReference type="SMART" id="SM00831"/>
    </source>
</evidence>
<evidence type="ECO:0000256" key="10">
    <source>
        <dbReference type="ARBA" id="ARBA00022842"/>
    </source>
</evidence>
<name>A0A1R2BE37_9CILI</name>
<keyword evidence="5" id="KW-0479">Metal-binding</keyword>
<comment type="caution">
    <text evidence="17">Lacks conserved residue(s) required for the propagation of feature annotation.</text>
</comment>
<evidence type="ECO:0000256" key="12">
    <source>
        <dbReference type="ARBA" id="ARBA00022989"/>
    </source>
</evidence>
<feature type="transmembrane region" description="Helical" evidence="17">
    <location>
        <begin position="836"/>
        <end position="862"/>
    </location>
</feature>
<proteinExistence type="inferred from homology"/>
<dbReference type="EMBL" id="MPUH01000715">
    <property type="protein sequence ID" value="OMJ75016.1"/>
    <property type="molecule type" value="Genomic_DNA"/>
</dbReference>
<dbReference type="GO" id="GO:0016887">
    <property type="term" value="F:ATP hydrolysis activity"/>
    <property type="evidence" value="ECO:0007669"/>
    <property type="project" value="InterPro"/>
</dbReference>
<gene>
    <name evidence="19" type="ORF">SteCoe_25934</name>
</gene>
<dbReference type="GO" id="GO:0005886">
    <property type="term" value="C:plasma membrane"/>
    <property type="evidence" value="ECO:0007669"/>
    <property type="project" value="TreeGrafter"/>
</dbReference>
<dbReference type="Gene3D" id="2.70.150.10">
    <property type="entry name" value="Calcium-transporting ATPase, cytoplasmic transduction domain A"/>
    <property type="match status" value="1"/>
</dbReference>
<evidence type="ECO:0000256" key="16">
    <source>
        <dbReference type="ARBA" id="ARBA00048694"/>
    </source>
</evidence>
<dbReference type="CDD" id="cd02081">
    <property type="entry name" value="P-type_ATPase_Ca_PMCA-like"/>
    <property type="match status" value="1"/>
</dbReference>
<feature type="transmembrane region" description="Helical" evidence="17">
    <location>
        <begin position="978"/>
        <end position="997"/>
    </location>
</feature>
<comment type="catalytic activity">
    <reaction evidence="16 17">
        <text>Ca(2+)(in) + ATP + H2O = Ca(2+)(out) + ADP + phosphate + H(+)</text>
        <dbReference type="Rhea" id="RHEA:18105"/>
        <dbReference type="ChEBI" id="CHEBI:15377"/>
        <dbReference type="ChEBI" id="CHEBI:15378"/>
        <dbReference type="ChEBI" id="CHEBI:29108"/>
        <dbReference type="ChEBI" id="CHEBI:30616"/>
        <dbReference type="ChEBI" id="CHEBI:43474"/>
        <dbReference type="ChEBI" id="CHEBI:456216"/>
        <dbReference type="EC" id="7.2.2.10"/>
    </reaction>
</comment>
<keyword evidence="15 17" id="KW-0472">Membrane</keyword>
<feature type="domain" description="Cation-transporting P-type ATPase N-terminal" evidence="18">
    <location>
        <begin position="48"/>
        <end position="120"/>
    </location>
</feature>
<dbReference type="InterPro" id="IPR023299">
    <property type="entry name" value="ATPase_P-typ_cyto_dom_N"/>
</dbReference>
<evidence type="ECO:0000256" key="7">
    <source>
        <dbReference type="ARBA" id="ARBA00022796"/>
    </source>
</evidence>
<keyword evidence="9 17" id="KW-0067">ATP-binding</keyword>
<sequence>MSGQNLKEPLVDKGSRPANFKVSAKDLTDFFNLDHIRDGTSLKNIHDKYEGVHGLLSALKTDSEKGITSATVQIRNIDFGSNKPIVREATTFWEFVWECFEDLTLRILIIAAIVSLVVGTLEDPEEGWLEGVAILIAILIVVLVTSINNYIKELKFRKLSEESQERNVTVIRDGKEKLISVFELCVGDIAKIGIGDVMPVDALVLWSQSLLADESSMTGESDHVKKSVDKAPFLLSGSQIADGAALAVVLAVGSNSYLGKNLESIMGEEEDETPLQKKLNYIAEFIGKIGLAMALLTFLVLLGYQVYSIVNDGWKNENLDGIVKSFIVAVTIVVVAVPEGLPLAVTLSLAFSVNEMKKQNNLVRHLDASETMGQATNICTDKTGTLTQNVMKVVAMCIGKDALYENTNKNDIEQEVIDYLGYHFCHNTAASYGMADGKEVFTGSRTEIALLKVAKEWGFDYEKLRSKDKIKLQIPFNSTLKRMYTVAEEDGKLYVFIKGASEVIVDMCSKHISKGGHTHDLDHNEKETIKREVISNYANRAYRTLGIAYKIVRKGDISKFFKEDGTPNIEVLERKMILLGVFGIQDPVRTGVPDAVRTCQNAGITVRMVTGDNPETAVAIARNCGIIDKNYKHTADDDTVMTGQEFRSRVGEDLVVSKENPKDKVVQNLQAFKQIITKLRVLARSSPQDKLILVTGLKQLNEVVAVTGDGSNDAPALKKSNVGFSMHIAGTQLAQEASDIILLDDNFASIVTAVLWGRNIYDCISKFIQFQLTVNIVALAMSFVGAVFLKVAPITAIQMLWVNLIMDTFAALALATEPPNISLLDRKPVKHDDSLLTADMFKTIIGQSIYQLVWLLFILFAIEKFESGFFYDLYNFDKTCTEDVSTDPSGATSSTKVCVPAPPEYKFTLFFQTFVMMQVFNEINCRKLKSSELNVFSGFFNNSLFILILIFTIVVQVCIIQFGGAFFQCSPLPWQQHVFCLCVGVGALIFGVIFRLVPVSLFSCLNVKAEEKVQAGGFTEMVRKKTTRRNPVHTKS</sequence>
<dbReference type="NCBIfam" id="TIGR01494">
    <property type="entry name" value="ATPase_P-type"/>
    <property type="match status" value="2"/>
</dbReference>
<comment type="subcellular location">
    <subcellularLocation>
        <location evidence="1">Endomembrane system</location>
        <topology evidence="1">Multi-pass membrane protein</topology>
    </subcellularLocation>
    <subcellularLocation>
        <location evidence="17">Membrane</location>
        <topology evidence="17">Multi-pass membrane protein</topology>
    </subcellularLocation>
</comment>
<keyword evidence="7" id="KW-0187">Copper transport</keyword>
<dbReference type="Pfam" id="PF00122">
    <property type="entry name" value="E1-E2_ATPase"/>
    <property type="match status" value="1"/>
</dbReference>
<evidence type="ECO:0000256" key="1">
    <source>
        <dbReference type="ARBA" id="ARBA00004127"/>
    </source>
</evidence>
<dbReference type="InterPro" id="IPR004014">
    <property type="entry name" value="ATPase_P-typ_cation-transptr_N"/>
</dbReference>
<evidence type="ECO:0000313" key="19">
    <source>
        <dbReference type="EMBL" id="OMJ75016.1"/>
    </source>
</evidence>
<dbReference type="EC" id="7.2.2.10" evidence="17"/>
<dbReference type="InterPro" id="IPR018303">
    <property type="entry name" value="ATPase_P-typ_P_site"/>
</dbReference>
<dbReference type="InterPro" id="IPR023214">
    <property type="entry name" value="HAD_sf"/>
</dbReference>
<keyword evidence="20" id="KW-1185">Reference proteome</keyword>
<dbReference type="PROSITE" id="PS00154">
    <property type="entry name" value="ATPASE_E1_E2"/>
    <property type="match status" value="1"/>
</dbReference>
<feature type="transmembrane region" description="Helical" evidence="17">
    <location>
        <begin position="285"/>
        <end position="306"/>
    </location>
</feature>
<dbReference type="FunFam" id="1.20.1110.10:FF:000039">
    <property type="entry name" value="Calcium-transporting ATPase"/>
    <property type="match status" value="1"/>
</dbReference>
<dbReference type="Gene3D" id="1.20.1110.10">
    <property type="entry name" value="Calcium-transporting ATPase, transmembrane domain"/>
    <property type="match status" value="1"/>
</dbReference>
<dbReference type="PRINTS" id="PR00121">
    <property type="entry name" value="NAKATPASE"/>
</dbReference>
<dbReference type="InterPro" id="IPR023298">
    <property type="entry name" value="ATPase_P-typ_TM_dom_sf"/>
</dbReference>
<evidence type="ECO:0000256" key="3">
    <source>
        <dbReference type="ARBA" id="ARBA00022568"/>
    </source>
</evidence>
<dbReference type="GO" id="GO:0046872">
    <property type="term" value="F:metal ion binding"/>
    <property type="evidence" value="ECO:0007669"/>
    <property type="project" value="UniProtKB-KW"/>
</dbReference>
<evidence type="ECO:0000256" key="5">
    <source>
        <dbReference type="ARBA" id="ARBA00022723"/>
    </source>
</evidence>
<dbReference type="NCBIfam" id="TIGR01517">
    <property type="entry name" value="ATPase-IIB_Ca"/>
    <property type="match status" value="1"/>
</dbReference>
<dbReference type="GO" id="GO:0005524">
    <property type="term" value="F:ATP binding"/>
    <property type="evidence" value="ECO:0007669"/>
    <property type="project" value="UniProtKB-KW"/>
</dbReference>
<accession>A0A1R2BE37</accession>
<reference evidence="19 20" key="1">
    <citation type="submission" date="2016-11" db="EMBL/GenBank/DDBJ databases">
        <title>The macronuclear genome of Stentor coeruleus: a giant cell with tiny introns.</title>
        <authorList>
            <person name="Slabodnick M."/>
            <person name="Ruby J.G."/>
            <person name="Reiff S.B."/>
            <person name="Swart E.C."/>
            <person name="Gosai S."/>
            <person name="Prabakaran S."/>
            <person name="Witkowska E."/>
            <person name="Larue G.E."/>
            <person name="Fisher S."/>
            <person name="Freeman R.M."/>
            <person name="Gunawardena J."/>
            <person name="Chu W."/>
            <person name="Stover N.A."/>
            <person name="Gregory B.D."/>
            <person name="Nowacki M."/>
            <person name="Derisi J."/>
            <person name="Roy S.W."/>
            <person name="Marshall W.F."/>
            <person name="Sood P."/>
        </authorList>
    </citation>
    <scope>NUCLEOTIDE SEQUENCE [LARGE SCALE GENOMIC DNA]</scope>
    <source>
        <strain evidence="19">WM001</strain>
    </source>
</reference>
<comment type="similarity">
    <text evidence="17">Belongs to the cation transport ATPase (P-type) (TC 3.A.3) family.</text>
</comment>
<dbReference type="InterPro" id="IPR006408">
    <property type="entry name" value="P-type_ATPase_IIB"/>
</dbReference>